<reference evidence="3 4" key="1">
    <citation type="journal article" date="2006" name="J. Bacteriol.">
        <title>Comparison of the genome sequence of the poultry pathogen Bordetella avium with those of B. bronchiseptica, B. pertussis, and B. parapertussis reveals extensive diversity in surface structures associated with host interaction.</title>
        <authorList>
            <person name="Sebaihia M."/>
            <person name="Preston A."/>
            <person name="Maskell D.J."/>
            <person name="Kuzmiak H."/>
            <person name="Connell T.D."/>
            <person name="King N.D."/>
            <person name="Orndorff P.E."/>
            <person name="Miyamoto D.M."/>
            <person name="Thomson N.R."/>
            <person name="Harris D."/>
            <person name="Goble A."/>
            <person name="Lord A."/>
            <person name="Murphy L."/>
            <person name="Quail M.A."/>
            <person name="Rutter S."/>
            <person name="Squares R."/>
            <person name="Squares S."/>
            <person name="Woodward J."/>
            <person name="Parkhill J."/>
            <person name="Temple L.M."/>
        </authorList>
    </citation>
    <scope>NUCLEOTIDE SEQUENCE [LARGE SCALE GENOMIC DNA]</scope>
    <source>
        <strain evidence="3 4">197N</strain>
    </source>
</reference>
<dbReference type="PANTHER" id="PTHR42928">
    <property type="entry name" value="TRICARBOXYLATE-BINDING PROTEIN"/>
    <property type="match status" value="1"/>
</dbReference>
<evidence type="ECO:0000256" key="2">
    <source>
        <dbReference type="SAM" id="SignalP"/>
    </source>
</evidence>
<dbReference type="InterPro" id="IPR042100">
    <property type="entry name" value="Bug_dom1"/>
</dbReference>
<dbReference type="RefSeq" id="WP_012415746.1">
    <property type="nucleotide sequence ID" value="NC_010645.1"/>
</dbReference>
<dbReference type="KEGG" id="bav:BAV0039"/>
<comment type="similarity">
    <text evidence="1">Belongs to the UPF0065 (bug) family.</text>
</comment>
<dbReference type="Pfam" id="PF03401">
    <property type="entry name" value="TctC"/>
    <property type="match status" value="1"/>
</dbReference>
<dbReference type="eggNOG" id="COG3181">
    <property type="taxonomic scope" value="Bacteria"/>
</dbReference>
<keyword evidence="4" id="KW-1185">Reference proteome</keyword>
<dbReference type="PANTHER" id="PTHR42928:SF5">
    <property type="entry name" value="BLR1237 PROTEIN"/>
    <property type="match status" value="1"/>
</dbReference>
<dbReference type="Gene3D" id="3.40.190.150">
    <property type="entry name" value="Bordetella uptake gene, domain 1"/>
    <property type="match status" value="1"/>
</dbReference>
<evidence type="ECO:0000256" key="1">
    <source>
        <dbReference type="ARBA" id="ARBA00006987"/>
    </source>
</evidence>
<name>Q2L299_BORA1</name>
<dbReference type="Proteomes" id="UP000001977">
    <property type="component" value="Chromosome"/>
</dbReference>
<protein>
    <submittedName>
        <fullName evidence="3">Exported protein</fullName>
    </submittedName>
</protein>
<evidence type="ECO:0000313" key="4">
    <source>
        <dbReference type="Proteomes" id="UP000001977"/>
    </source>
</evidence>
<dbReference type="CDD" id="cd07012">
    <property type="entry name" value="PBP2_Bug_TTT"/>
    <property type="match status" value="1"/>
</dbReference>
<dbReference type="HOGENOM" id="CLU_045683_0_0_4"/>
<dbReference type="SUPFAM" id="SSF53850">
    <property type="entry name" value="Periplasmic binding protein-like II"/>
    <property type="match status" value="1"/>
</dbReference>
<gene>
    <name evidence="3" type="ordered locus">BAV0039</name>
</gene>
<proteinExistence type="inferred from homology"/>
<dbReference type="EMBL" id="AM167904">
    <property type="protein sequence ID" value="CAJ47623.1"/>
    <property type="molecule type" value="Genomic_DNA"/>
</dbReference>
<sequence>MNLLSSLSRRLLMCALVTGVISTSAVAETPAWPVKPISLVVPYAAGGLTDQLAREVATYMSNELKQAVVVDNRPGGAAQIGMNVIKTAPADGYAVFFGDVPSLATNLGLFKKLSYDPRKDLQAVTQLVVAPALVVVPTNSPYRSFEDLVTAAKASPDAISYASQGVGTGGHLFGTLMAKHIDATMTHVAYRGSLPGLSDLMGGQVNFMYDAIPTSGSYVYANKLRALAIGSDQRAPSLPDVPTLKELGYGSIVPTFWWGVAVKAGTPQPVVDRLNQVITAAMHDPVISKKITEKGVQIKTSNPEEFGRFINDEIAYWTPVMRAANMSAD</sequence>
<dbReference type="AlphaFoldDB" id="Q2L299"/>
<dbReference type="STRING" id="360910.BAV0039"/>
<evidence type="ECO:0000313" key="3">
    <source>
        <dbReference type="EMBL" id="CAJ47623.1"/>
    </source>
</evidence>
<organism evidence="3 4">
    <name type="scientific">Bordetella avium (strain 197N)</name>
    <dbReference type="NCBI Taxonomy" id="360910"/>
    <lineage>
        <taxon>Bacteria</taxon>
        <taxon>Pseudomonadati</taxon>
        <taxon>Pseudomonadota</taxon>
        <taxon>Betaproteobacteria</taxon>
        <taxon>Burkholderiales</taxon>
        <taxon>Alcaligenaceae</taxon>
        <taxon>Bordetella</taxon>
    </lineage>
</organism>
<accession>Q2L299</accession>
<feature type="chain" id="PRO_5004212067" evidence="2">
    <location>
        <begin position="28"/>
        <end position="329"/>
    </location>
</feature>
<dbReference type="PIRSF" id="PIRSF017082">
    <property type="entry name" value="YflP"/>
    <property type="match status" value="1"/>
</dbReference>
<keyword evidence="2" id="KW-0732">Signal</keyword>
<dbReference type="Gene3D" id="3.40.190.10">
    <property type="entry name" value="Periplasmic binding protein-like II"/>
    <property type="match status" value="1"/>
</dbReference>
<feature type="signal peptide" evidence="2">
    <location>
        <begin position="1"/>
        <end position="27"/>
    </location>
</feature>
<dbReference type="InterPro" id="IPR005064">
    <property type="entry name" value="BUG"/>
</dbReference>